<dbReference type="EMBL" id="UYYB01102102">
    <property type="protein sequence ID" value="VDM78478.1"/>
    <property type="molecule type" value="Genomic_DNA"/>
</dbReference>
<keyword evidence="1" id="KW-0732">Signal</keyword>
<dbReference type="AlphaFoldDB" id="A0A3P7LH07"/>
<dbReference type="Gene3D" id="3.40.50.1820">
    <property type="entry name" value="alpha/beta hydrolase"/>
    <property type="match status" value="1"/>
</dbReference>
<dbReference type="OrthoDB" id="438440at2759"/>
<evidence type="ECO:0000313" key="2">
    <source>
        <dbReference type="EMBL" id="VDM78478.1"/>
    </source>
</evidence>
<dbReference type="InterPro" id="IPR029058">
    <property type="entry name" value="AB_hydrolase_fold"/>
</dbReference>
<protein>
    <recommendedName>
        <fullName evidence="4">Receptor ligand binding region domain-containing protein</fullName>
    </recommendedName>
</protein>
<proteinExistence type="predicted"/>
<feature type="chain" id="PRO_5018115714" description="Receptor ligand binding region domain-containing protein" evidence="1">
    <location>
        <begin position="16"/>
        <end position="134"/>
    </location>
</feature>
<reference evidence="2 3" key="1">
    <citation type="submission" date="2018-11" db="EMBL/GenBank/DDBJ databases">
        <authorList>
            <consortium name="Pathogen Informatics"/>
        </authorList>
    </citation>
    <scope>NUCLEOTIDE SEQUENCE [LARGE SCALE GENOMIC DNA]</scope>
</reference>
<dbReference type="PANTHER" id="PTHR45908">
    <property type="entry name" value="PROTEIN CBG11750-RELATED"/>
    <property type="match status" value="1"/>
</dbReference>
<dbReference type="PANTHER" id="PTHR45908:SF5">
    <property type="entry name" value="FUNGAL LIPASE-LIKE DOMAIN-CONTAINING PROTEIN"/>
    <property type="match status" value="1"/>
</dbReference>
<name>A0A3P7LH07_STRVU</name>
<accession>A0A3P7LH07</accession>
<feature type="signal peptide" evidence="1">
    <location>
        <begin position="1"/>
        <end position="15"/>
    </location>
</feature>
<sequence>MQLLYIISCFNIAVALPFLGKRTNYDEMTARRMLNMAAGAYGDQQEECLNRTFPLHDSHVIVATTKEDCDELDNTCESYIAVSETAKQLIIVFRGTKSKGQLLLEGLQSINPGADFFDMGNVSIIVLVGSVCLR</sequence>
<gene>
    <name evidence="2" type="ORF">SVUK_LOCUS13476</name>
</gene>
<evidence type="ECO:0000313" key="3">
    <source>
        <dbReference type="Proteomes" id="UP000270094"/>
    </source>
</evidence>
<evidence type="ECO:0000256" key="1">
    <source>
        <dbReference type="SAM" id="SignalP"/>
    </source>
</evidence>
<keyword evidence="3" id="KW-1185">Reference proteome</keyword>
<evidence type="ECO:0008006" key="4">
    <source>
        <dbReference type="Google" id="ProtNLM"/>
    </source>
</evidence>
<dbReference type="Proteomes" id="UP000270094">
    <property type="component" value="Unassembled WGS sequence"/>
</dbReference>
<organism evidence="2 3">
    <name type="scientific">Strongylus vulgaris</name>
    <name type="common">Blood worm</name>
    <dbReference type="NCBI Taxonomy" id="40348"/>
    <lineage>
        <taxon>Eukaryota</taxon>
        <taxon>Metazoa</taxon>
        <taxon>Ecdysozoa</taxon>
        <taxon>Nematoda</taxon>
        <taxon>Chromadorea</taxon>
        <taxon>Rhabditida</taxon>
        <taxon>Rhabditina</taxon>
        <taxon>Rhabditomorpha</taxon>
        <taxon>Strongyloidea</taxon>
        <taxon>Strongylidae</taxon>
        <taxon>Strongylus</taxon>
    </lineage>
</organism>